<evidence type="ECO:0000313" key="14">
    <source>
        <dbReference type="Proteomes" id="UP000651208"/>
    </source>
</evidence>
<evidence type="ECO:0000256" key="8">
    <source>
        <dbReference type="HAMAP-Rule" id="MF_00087"/>
    </source>
</evidence>
<dbReference type="PANTHER" id="PTHR43013:SF1">
    <property type="entry name" value="GLUTAMYL-TRNA REDUCTASE"/>
    <property type="match status" value="1"/>
</dbReference>
<evidence type="ECO:0000256" key="2">
    <source>
        <dbReference type="ARBA" id="ARBA00005916"/>
    </source>
</evidence>
<comment type="function">
    <text evidence="8">Catalyzes the NADPH-dependent reduction of glutamyl-tRNA(Glu) to glutamate 1-semialdehyde (GSA).</text>
</comment>
<keyword evidence="6 8" id="KW-0627">Porphyrin biosynthesis</keyword>
<dbReference type="PIRSF" id="PIRSF000445">
    <property type="entry name" value="4pyrrol_synth_GluRdtase"/>
    <property type="match status" value="1"/>
</dbReference>
<feature type="domain" description="Glutamyl-tRNA reductase N-terminal" evidence="12">
    <location>
        <begin position="6"/>
        <end position="159"/>
    </location>
</feature>
<evidence type="ECO:0000259" key="12">
    <source>
        <dbReference type="Pfam" id="PF05201"/>
    </source>
</evidence>
<comment type="catalytic activity">
    <reaction evidence="7 8 9">
        <text>(S)-4-amino-5-oxopentanoate + tRNA(Glu) + NADP(+) = L-glutamyl-tRNA(Glu) + NADPH + H(+)</text>
        <dbReference type="Rhea" id="RHEA:12344"/>
        <dbReference type="Rhea" id="RHEA-COMP:9663"/>
        <dbReference type="Rhea" id="RHEA-COMP:9680"/>
        <dbReference type="ChEBI" id="CHEBI:15378"/>
        <dbReference type="ChEBI" id="CHEBI:57501"/>
        <dbReference type="ChEBI" id="CHEBI:57783"/>
        <dbReference type="ChEBI" id="CHEBI:58349"/>
        <dbReference type="ChEBI" id="CHEBI:78442"/>
        <dbReference type="ChEBI" id="CHEBI:78520"/>
        <dbReference type="EC" id="1.2.1.70"/>
    </reaction>
</comment>
<feature type="domain" description="Tetrapyrrole biosynthesis glutamyl-tRNA reductase dimerisation" evidence="10">
    <location>
        <begin position="330"/>
        <end position="422"/>
    </location>
</feature>
<evidence type="ECO:0000256" key="1">
    <source>
        <dbReference type="ARBA" id="ARBA00005059"/>
    </source>
</evidence>
<accession>A0ABR7QXF3</accession>
<dbReference type="InterPro" id="IPR036343">
    <property type="entry name" value="GluRdtase_N_sf"/>
</dbReference>
<dbReference type="InterPro" id="IPR036291">
    <property type="entry name" value="NAD(P)-bd_dom_sf"/>
</dbReference>
<feature type="domain" description="Quinate/shikimate 5-dehydrogenase/glutamyl-tRNA reductase" evidence="11">
    <location>
        <begin position="175"/>
        <end position="316"/>
    </location>
</feature>
<dbReference type="CDD" id="cd05213">
    <property type="entry name" value="NAD_bind_Glutamyl_tRNA_reduct"/>
    <property type="match status" value="1"/>
</dbReference>
<feature type="site" description="Important for activity" evidence="8">
    <location>
        <position position="102"/>
    </location>
</feature>
<dbReference type="GO" id="GO:0008883">
    <property type="term" value="F:glutamyl-tRNA reductase activity"/>
    <property type="evidence" value="ECO:0007669"/>
    <property type="project" value="UniProtKB-EC"/>
</dbReference>
<evidence type="ECO:0000256" key="6">
    <source>
        <dbReference type="ARBA" id="ARBA00023244"/>
    </source>
</evidence>
<protein>
    <recommendedName>
        <fullName evidence="3 8">Glutamyl-tRNA reductase</fullName>
        <shortName evidence="8">GluTR</shortName>
        <ecNumber evidence="3 8">1.2.1.70</ecNumber>
    </recommendedName>
</protein>
<dbReference type="Pfam" id="PF05201">
    <property type="entry name" value="GlutR_N"/>
    <property type="match status" value="1"/>
</dbReference>
<dbReference type="InterPro" id="IPR018214">
    <property type="entry name" value="GluRdtase_CS"/>
</dbReference>
<dbReference type="Pfam" id="PF01488">
    <property type="entry name" value="Shikimate_DH"/>
    <property type="match status" value="1"/>
</dbReference>
<evidence type="ECO:0000256" key="4">
    <source>
        <dbReference type="ARBA" id="ARBA00022857"/>
    </source>
</evidence>
<dbReference type="EC" id="1.2.1.70" evidence="3 8"/>
<dbReference type="InterPro" id="IPR036453">
    <property type="entry name" value="GluRdtase_dimer_dom_sf"/>
</dbReference>
<comment type="caution">
    <text evidence="13">The sequence shown here is derived from an EMBL/GenBank/DDBJ whole genome shotgun (WGS) entry which is preliminary data.</text>
</comment>
<name>A0ABR7QXF3_9GAMM</name>
<keyword evidence="14" id="KW-1185">Reference proteome</keyword>
<comment type="domain">
    <text evidence="8">Possesses an unusual extended V-shaped dimeric structure with each monomer consisting of three distinct domains arranged along a curved 'spinal' alpha-helix. The N-terminal catalytic domain specifically recognizes the glutamate moiety of the substrate. The second domain is the NADPH-binding domain, and the third C-terminal domain is responsible for dimerization.</text>
</comment>
<dbReference type="HAMAP" id="MF_00087">
    <property type="entry name" value="Glu_tRNA_reductase"/>
    <property type="match status" value="1"/>
</dbReference>
<reference evidence="13 14" key="1">
    <citation type="submission" date="2020-06" db="EMBL/GenBank/DDBJ databases">
        <title>Frischella cerana isolated from Apis cerana gut homogenate.</title>
        <authorList>
            <person name="Wolter L.A."/>
            <person name="Suenami S."/>
            <person name="Miyazaki R."/>
        </authorList>
    </citation>
    <scope>NUCLEOTIDE SEQUENCE [LARGE SCALE GENOMIC DNA]</scope>
    <source>
        <strain evidence="13 14">Ac13</strain>
    </source>
</reference>
<evidence type="ECO:0000256" key="7">
    <source>
        <dbReference type="ARBA" id="ARBA00047464"/>
    </source>
</evidence>
<dbReference type="Pfam" id="PF00745">
    <property type="entry name" value="GlutR_dimer"/>
    <property type="match status" value="1"/>
</dbReference>
<dbReference type="SUPFAM" id="SSF51735">
    <property type="entry name" value="NAD(P)-binding Rossmann-fold domains"/>
    <property type="match status" value="1"/>
</dbReference>
<feature type="binding site" evidence="8">
    <location>
        <begin position="117"/>
        <end position="119"/>
    </location>
    <ligand>
        <name>substrate</name>
    </ligand>
</feature>
<keyword evidence="4 8" id="KW-0521">NADP</keyword>
<gene>
    <name evidence="8" type="primary">hemA</name>
    <name evidence="13" type="ORF">FcAc13_05535</name>
</gene>
<dbReference type="Gene3D" id="3.40.50.720">
    <property type="entry name" value="NAD(P)-binding Rossmann-like Domain"/>
    <property type="match status" value="1"/>
</dbReference>
<sequence>MSIAILGINHKTAPVTIREKITFSPDVIDKALYSLKQHPLIEGCVILATCNRTEIYISYQQQSDWVRVKYSVEQWLSQYHRLDLTLYANSLYCYTDKQAIEHLIKVASGIDSMIIGESQILGQVKQAYANADQFHCLSGELTKLFQRTFHIAKRIRTETRIGSSSASVAFSACQIAKQLFTNPAKLNVMLVGAGETIELIARYLKPHGFKKIIVANRTREKALKLANLLDAEIIALSDIPFRLKEADIVISSTASPLPIIGKGMVESSMALRKQFRHNSHDNAMLFIDLAVPRDVEGEISCLPYVHLYTIDDLQQIVQTNLEQRMMAAKEAEQIIYEETEIFMQWLRSRNAVALIKQYRSQAEIIKSELTIKAINAIKEGRDIDEIMAKFSHQLTNRLIHAPTQSLLQAASQNCHNCLEVLSHGLGLKEH</sequence>
<dbReference type="PANTHER" id="PTHR43013">
    <property type="entry name" value="GLUTAMYL-TRNA REDUCTASE"/>
    <property type="match status" value="1"/>
</dbReference>
<comment type="subunit">
    <text evidence="8">Homodimer.</text>
</comment>
<dbReference type="InterPro" id="IPR015895">
    <property type="entry name" value="4pyrrol_synth_GluRdtase_N"/>
</dbReference>
<proteinExistence type="inferred from homology"/>
<comment type="similarity">
    <text evidence="2 8 9">Belongs to the glutamyl-tRNA reductase family.</text>
</comment>
<dbReference type="InterPro" id="IPR000343">
    <property type="entry name" value="4pyrrol_synth_GluRdtase"/>
</dbReference>
<feature type="binding site" evidence="8">
    <location>
        <position position="123"/>
    </location>
    <ligand>
        <name>substrate</name>
    </ligand>
</feature>
<dbReference type="SUPFAM" id="SSF69075">
    <property type="entry name" value="Glutamyl tRNA-reductase dimerization domain"/>
    <property type="match status" value="1"/>
</dbReference>
<evidence type="ECO:0000259" key="10">
    <source>
        <dbReference type="Pfam" id="PF00745"/>
    </source>
</evidence>
<dbReference type="EMBL" id="JABURY010000013">
    <property type="protein sequence ID" value="MBC9130770.1"/>
    <property type="molecule type" value="Genomic_DNA"/>
</dbReference>
<feature type="binding site" evidence="8">
    <location>
        <position position="112"/>
    </location>
    <ligand>
        <name>substrate</name>
    </ligand>
</feature>
<evidence type="ECO:0000313" key="13">
    <source>
        <dbReference type="EMBL" id="MBC9130770.1"/>
    </source>
</evidence>
<dbReference type="Proteomes" id="UP000651208">
    <property type="component" value="Unassembled WGS sequence"/>
</dbReference>
<dbReference type="RefSeq" id="WP_187755216.1">
    <property type="nucleotide sequence ID" value="NZ_JABURY010000013.1"/>
</dbReference>
<evidence type="ECO:0000256" key="3">
    <source>
        <dbReference type="ARBA" id="ARBA00012970"/>
    </source>
</evidence>
<comment type="miscellaneous">
    <text evidence="8">During catalysis, the active site Cys acts as a nucleophile attacking the alpha-carbonyl group of tRNA-bound glutamate with the formation of a thioester intermediate between enzyme and glutamate, and the concomitant release of tRNA(Glu). The thioester intermediate is finally reduced by direct hydride transfer from NADPH, to form the product GSA.</text>
</comment>
<dbReference type="Gene3D" id="3.30.460.30">
    <property type="entry name" value="Glutamyl-tRNA reductase, N-terminal domain"/>
    <property type="match status" value="1"/>
</dbReference>
<comment type="pathway">
    <text evidence="1 8 9">Porphyrin-containing compound metabolism; protoporphyrin-IX biosynthesis; 5-aminolevulinate from L-glutamyl-tRNA(Glu): step 1/2.</text>
</comment>
<dbReference type="PROSITE" id="PS00747">
    <property type="entry name" value="GLUTR"/>
    <property type="match status" value="1"/>
</dbReference>
<dbReference type="SUPFAM" id="SSF69742">
    <property type="entry name" value="Glutamyl tRNA-reductase catalytic, N-terminal domain"/>
    <property type="match status" value="1"/>
</dbReference>
<evidence type="ECO:0000256" key="9">
    <source>
        <dbReference type="RuleBase" id="RU000584"/>
    </source>
</evidence>
<organism evidence="13 14">
    <name type="scientific">Frischella japonica</name>
    <dbReference type="NCBI Taxonomy" id="2741544"/>
    <lineage>
        <taxon>Bacteria</taxon>
        <taxon>Pseudomonadati</taxon>
        <taxon>Pseudomonadota</taxon>
        <taxon>Gammaproteobacteria</taxon>
        <taxon>Orbales</taxon>
        <taxon>Orbaceae</taxon>
        <taxon>Frischella</taxon>
    </lineage>
</organism>
<dbReference type="InterPro" id="IPR015896">
    <property type="entry name" value="4pyrrol_synth_GluRdtase_dimer"/>
</dbReference>
<feature type="active site" description="Nucleophile" evidence="8">
    <location>
        <position position="50"/>
    </location>
</feature>
<dbReference type="NCBIfam" id="TIGR01035">
    <property type="entry name" value="hemA"/>
    <property type="match status" value="1"/>
</dbReference>
<evidence type="ECO:0000256" key="5">
    <source>
        <dbReference type="ARBA" id="ARBA00023002"/>
    </source>
</evidence>
<dbReference type="InterPro" id="IPR006151">
    <property type="entry name" value="Shikm_DH/Glu-tRNA_Rdtase"/>
</dbReference>
<feature type="binding site" evidence="8">
    <location>
        <begin position="49"/>
        <end position="52"/>
    </location>
    <ligand>
        <name>substrate</name>
    </ligand>
</feature>
<feature type="binding site" evidence="8">
    <location>
        <begin position="192"/>
        <end position="197"/>
    </location>
    <ligand>
        <name>NADP(+)</name>
        <dbReference type="ChEBI" id="CHEBI:58349"/>
    </ligand>
</feature>
<keyword evidence="5 8" id="KW-0560">Oxidoreductase</keyword>
<evidence type="ECO:0000259" key="11">
    <source>
        <dbReference type="Pfam" id="PF01488"/>
    </source>
</evidence>